<feature type="signal peptide" evidence="1">
    <location>
        <begin position="1"/>
        <end position="22"/>
    </location>
</feature>
<dbReference type="GeneID" id="93365257"/>
<evidence type="ECO:0000313" key="3">
    <source>
        <dbReference type="Proteomes" id="UP000004295"/>
    </source>
</evidence>
<name>C3JAM1_POREA</name>
<keyword evidence="3" id="KW-1185">Reference proteome</keyword>
<dbReference type="STRING" id="553175.POREN0001_0258"/>
<evidence type="ECO:0000256" key="1">
    <source>
        <dbReference type="SAM" id="SignalP"/>
    </source>
</evidence>
<comment type="caution">
    <text evidence="2">The sequence shown here is derived from an EMBL/GenBank/DDBJ whole genome shotgun (WGS) entry which is preliminary data.</text>
</comment>
<evidence type="ECO:0008006" key="4">
    <source>
        <dbReference type="Google" id="ProtNLM"/>
    </source>
</evidence>
<keyword evidence="1" id="KW-0732">Signal</keyword>
<accession>C3JAM1</accession>
<proteinExistence type="predicted"/>
<dbReference type="EMBL" id="ACNN01000020">
    <property type="protein sequence ID" value="EEN82792.1"/>
    <property type="molecule type" value="Genomic_DNA"/>
</dbReference>
<dbReference type="Proteomes" id="UP000004295">
    <property type="component" value="Unassembled WGS sequence"/>
</dbReference>
<reference evidence="2 3" key="1">
    <citation type="submission" date="2009-04" db="EMBL/GenBank/DDBJ databases">
        <authorList>
            <person name="Sebastian Y."/>
            <person name="Madupu R."/>
            <person name="Durkin A.S."/>
            <person name="Torralba M."/>
            <person name="Methe B."/>
            <person name="Sutton G.G."/>
            <person name="Strausberg R.L."/>
            <person name="Nelson K.E."/>
        </authorList>
    </citation>
    <scope>NUCLEOTIDE SEQUENCE [LARGE SCALE GENOMIC DNA]</scope>
    <source>
        <strain evidence="3">ATCC 35406 / BCRC 14492 / JCM 8526 / NCTC 13058 / HG 370</strain>
    </source>
</reference>
<dbReference type="AlphaFoldDB" id="C3JAM1"/>
<evidence type="ECO:0000313" key="2">
    <source>
        <dbReference type="EMBL" id="EEN82792.1"/>
    </source>
</evidence>
<dbReference type="RefSeq" id="WP_004333729.1">
    <property type="nucleotide sequence ID" value="NZ_ACNN01000020.1"/>
</dbReference>
<feature type="chain" id="PRO_5002928011" description="Lipoprotein" evidence="1">
    <location>
        <begin position="23"/>
        <end position="314"/>
    </location>
</feature>
<protein>
    <recommendedName>
        <fullName evidence="4">Lipoprotein</fullName>
    </recommendedName>
</protein>
<sequence length="314" mass="35625">MRLVNSVVITALLGLFILPACGSNHSDKQKDSANAEQSSTSGKEEVQQCPLALMLIEEDIAFEAILRDGKAWLRFPKSLREKIWEFYPIQDIPLAPFYYAANDEYEVSGLTEECSKIVFINKGQHWDNPMLYFIQKDGTVKVLSFLRAIWFNDFEALRHPAPKGEVVNVISRDEEESNYRSVFAILKDGTEVELDSSYFITTLSEDGKNSDGSPKSALVGTDDFRIFFVTKNKNGLWQEALAGSFVADTESQEAEDVLSYHFTQRKTYSSNAIKEAPIDMRGTMLGKWNDVIYTATSKGNTPPFERPIRYRMEF</sequence>
<organism evidence="2 3">
    <name type="scientific">Porphyromonas endodontalis (strain ATCC 35406 / DSM 24491 / JCM 8526 / CCUG 16442 / BCRC 14492 / NCTC 13058 / HG 370)</name>
    <name type="common">Bacteroides endodontalis</name>
    <dbReference type="NCBI Taxonomy" id="553175"/>
    <lineage>
        <taxon>Bacteria</taxon>
        <taxon>Pseudomonadati</taxon>
        <taxon>Bacteroidota</taxon>
        <taxon>Bacteroidia</taxon>
        <taxon>Bacteroidales</taxon>
        <taxon>Porphyromonadaceae</taxon>
        <taxon>Porphyromonas</taxon>
    </lineage>
</organism>
<gene>
    <name evidence="2" type="ORF">POREN0001_0258</name>
</gene>
<dbReference type="eggNOG" id="ENOG50317PG">
    <property type="taxonomic scope" value="Bacteria"/>
</dbReference>